<comment type="caution">
    <text evidence="1">The sequence shown here is derived from an EMBL/GenBank/DDBJ whole genome shotgun (WGS) entry which is preliminary data.</text>
</comment>
<evidence type="ECO:0000313" key="2">
    <source>
        <dbReference type="Proteomes" id="UP000198337"/>
    </source>
</evidence>
<accession>A0ABY1SK40</accession>
<protein>
    <submittedName>
        <fullName evidence="1">Uncharacterized protein</fullName>
    </submittedName>
</protein>
<dbReference type="EMBL" id="FZNV01000004">
    <property type="protein sequence ID" value="SNR65202.1"/>
    <property type="molecule type" value="Genomic_DNA"/>
</dbReference>
<name>A0ABY1SK40_9FLAO</name>
<dbReference type="RefSeq" id="WP_179213203.1">
    <property type="nucleotide sequence ID" value="NZ_FZNV01000004.1"/>
</dbReference>
<evidence type="ECO:0000313" key="1">
    <source>
        <dbReference type="EMBL" id="SNR65202.1"/>
    </source>
</evidence>
<proteinExistence type="predicted"/>
<reference evidence="1 2" key="1">
    <citation type="submission" date="2017-06" db="EMBL/GenBank/DDBJ databases">
        <authorList>
            <person name="Varghese N."/>
            <person name="Submissions S."/>
        </authorList>
    </citation>
    <scope>NUCLEOTIDE SEQUENCE [LARGE SCALE GENOMIC DNA]</scope>
    <source>
        <strain evidence="1 2">DSM 19840</strain>
    </source>
</reference>
<keyword evidence="2" id="KW-1185">Reference proteome</keyword>
<sequence>MEKIYTDKTEKCTLVKARPETIEFLLAYSKSLDITETKGLQFESNLN</sequence>
<organism evidence="1 2">
    <name type="scientific">Maribacter sedimenticola</name>
    <dbReference type="NCBI Taxonomy" id="228956"/>
    <lineage>
        <taxon>Bacteria</taxon>
        <taxon>Pseudomonadati</taxon>
        <taxon>Bacteroidota</taxon>
        <taxon>Flavobacteriia</taxon>
        <taxon>Flavobacteriales</taxon>
        <taxon>Flavobacteriaceae</taxon>
        <taxon>Maribacter</taxon>
    </lineage>
</organism>
<gene>
    <name evidence="1" type="ORF">SAMN04488009_2987</name>
</gene>
<dbReference type="Proteomes" id="UP000198337">
    <property type="component" value="Unassembled WGS sequence"/>
</dbReference>